<proteinExistence type="predicted"/>
<dbReference type="PANTHER" id="PTHR43329">
    <property type="entry name" value="EPOXIDE HYDROLASE"/>
    <property type="match status" value="1"/>
</dbReference>
<dbReference type="Gene3D" id="3.40.50.1820">
    <property type="entry name" value="alpha/beta hydrolase"/>
    <property type="match status" value="1"/>
</dbReference>
<evidence type="ECO:0000313" key="4">
    <source>
        <dbReference type="Proteomes" id="UP000067689"/>
    </source>
</evidence>
<dbReference type="AlphaFoldDB" id="A0A0U3T5A6"/>
<reference evidence="3 4" key="1">
    <citation type="journal article" date="1991" name="Int. J. Syst. Bacteriol.">
        <title>Description of the erythromycin-producing bacterium Arthrobacter sp. strain NRRL B-3381 as Aeromicrobium erythreum gen. nov., sp. nov.</title>
        <authorList>
            <person name="Miller E.S."/>
            <person name="Woese C.R."/>
            <person name="Brenner S."/>
        </authorList>
    </citation>
    <scope>NUCLEOTIDE SEQUENCE [LARGE SCALE GENOMIC DNA]</scope>
    <source>
        <strain evidence="3 4">AR18</strain>
    </source>
</reference>
<keyword evidence="1" id="KW-0378">Hydrolase</keyword>
<dbReference type="InterPro" id="IPR000639">
    <property type="entry name" value="Epox_hydrolase-like"/>
</dbReference>
<dbReference type="SUPFAM" id="SSF53474">
    <property type="entry name" value="alpha/beta-Hydrolases"/>
    <property type="match status" value="1"/>
</dbReference>
<dbReference type="STRING" id="2041.AERYTH_14830"/>
<dbReference type="RefSeq" id="WP_067860297.1">
    <property type="nucleotide sequence ID" value="NZ_CP011502.1"/>
</dbReference>
<gene>
    <name evidence="3" type="ORF">AERYTH_14830</name>
</gene>
<dbReference type="EMBL" id="CP011502">
    <property type="protein sequence ID" value="ALX05882.1"/>
    <property type="molecule type" value="Genomic_DNA"/>
</dbReference>
<dbReference type="OrthoDB" id="2987348at2"/>
<dbReference type="InterPro" id="IPR000073">
    <property type="entry name" value="AB_hydrolase_1"/>
</dbReference>
<dbReference type="InterPro" id="IPR029058">
    <property type="entry name" value="AB_hydrolase_fold"/>
</dbReference>
<evidence type="ECO:0000259" key="2">
    <source>
        <dbReference type="Pfam" id="PF00561"/>
    </source>
</evidence>
<dbReference type="KEGG" id="aer:AERYTH_14830"/>
<sequence length="288" mass="30653">MAFSETTAVAVGDLTFDVRHAGPDDGTPVVLLHGFPTTSLSWSPVVPALADAGLRVVAPDQRGYSPGARPADVAAYATDRLAQDVVSLADALGLDRFHLVGHDWGAAVAWYVAAHHGHRLETLTTFSVPHLAAYNAALAHDADARERGSYIGLFRREGKAEDLLLADDARRLRAMYQGAVPQHLVDAYVAQLQEPGALTAALGWYRAMTPELAGLPSVDVPTTFVWSDDDLAIGRAGADACGAHVSADYRYEVLEGVTHWIPEQAPDAAAAAILDRVRGVDPEAPRPI</sequence>
<dbReference type="Pfam" id="PF00561">
    <property type="entry name" value="Abhydrolase_1"/>
    <property type="match status" value="1"/>
</dbReference>
<name>A0A0U3T5A6_9ACTN</name>
<dbReference type="Proteomes" id="UP000067689">
    <property type="component" value="Chromosome"/>
</dbReference>
<evidence type="ECO:0000313" key="3">
    <source>
        <dbReference type="EMBL" id="ALX05882.1"/>
    </source>
</evidence>
<accession>A0A0U3T5A6</accession>
<organism evidence="3 4">
    <name type="scientific">Aeromicrobium erythreum</name>
    <dbReference type="NCBI Taxonomy" id="2041"/>
    <lineage>
        <taxon>Bacteria</taxon>
        <taxon>Bacillati</taxon>
        <taxon>Actinomycetota</taxon>
        <taxon>Actinomycetes</taxon>
        <taxon>Propionibacteriales</taxon>
        <taxon>Nocardioidaceae</taxon>
        <taxon>Aeromicrobium</taxon>
    </lineage>
</organism>
<dbReference type="GO" id="GO:0016787">
    <property type="term" value="F:hydrolase activity"/>
    <property type="evidence" value="ECO:0007669"/>
    <property type="project" value="UniProtKB-KW"/>
</dbReference>
<protein>
    <submittedName>
        <fullName evidence="3">Haloalkane dehalogenase</fullName>
    </submittedName>
</protein>
<keyword evidence="4" id="KW-1185">Reference proteome</keyword>
<dbReference type="PATRIC" id="fig|2041.4.peg.3099"/>
<feature type="domain" description="AB hydrolase-1" evidence="2">
    <location>
        <begin position="28"/>
        <end position="265"/>
    </location>
</feature>
<evidence type="ECO:0000256" key="1">
    <source>
        <dbReference type="ARBA" id="ARBA00022801"/>
    </source>
</evidence>
<dbReference type="PRINTS" id="PR00412">
    <property type="entry name" value="EPOXHYDRLASE"/>
</dbReference>